<dbReference type="EMBL" id="VDEP01000354">
    <property type="protein sequence ID" value="KAA1097096.1"/>
    <property type="molecule type" value="Genomic_DNA"/>
</dbReference>
<evidence type="ECO:0000313" key="1">
    <source>
        <dbReference type="EMBL" id="KAA1097096.1"/>
    </source>
</evidence>
<sequence>MGARSPASMVYHIGLGIHIDWAYQCFFFAHVPCAPQRPGPLLLCMNTLLSPHKGAYRPDR</sequence>
<evidence type="ECO:0000313" key="2">
    <source>
        <dbReference type="Proteomes" id="UP000325313"/>
    </source>
</evidence>
<comment type="caution">
    <text evidence="1">The sequence shown here is derived from an EMBL/GenBank/DDBJ whole genome shotgun (WGS) entry which is preliminary data.</text>
</comment>
<reference evidence="1 2" key="1">
    <citation type="submission" date="2019-05" db="EMBL/GenBank/DDBJ databases">
        <title>Emergence of the Ug99 lineage of the wheat stem rust pathogen through somatic hybridization.</title>
        <authorList>
            <person name="Li F."/>
            <person name="Upadhyaya N.M."/>
            <person name="Sperschneider J."/>
            <person name="Matny O."/>
            <person name="Nguyen-Phuc H."/>
            <person name="Mago R."/>
            <person name="Raley C."/>
            <person name="Miller M.E."/>
            <person name="Silverstein K.A.T."/>
            <person name="Henningsen E."/>
            <person name="Hirsch C.D."/>
            <person name="Visser B."/>
            <person name="Pretorius Z.A."/>
            <person name="Steffenson B.J."/>
            <person name="Schwessinger B."/>
            <person name="Dodds P.N."/>
            <person name="Figueroa M."/>
        </authorList>
    </citation>
    <scope>NUCLEOTIDE SEQUENCE [LARGE SCALE GENOMIC DNA]</scope>
    <source>
        <strain evidence="1 2">Ug99</strain>
    </source>
</reference>
<gene>
    <name evidence="1" type="ORF">PGTUg99_004886</name>
</gene>
<accession>A0A5B0P7U4</accession>
<proteinExistence type="predicted"/>
<organism evidence="1 2">
    <name type="scientific">Puccinia graminis f. sp. tritici</name>
    <dbReference type="NCBI Taxonomy" id="56615"/>
    <lineage>
        <taxon>Eukaryota</taxon>
        <taxon>Fungi</taxon>
        <taxon>Dikarya</taxon>
        <taxon>Basidiomycota</taxon>
        <taxon>Pucciniomycotina</taxon>
        <taxon>Pucciniomycetes</taxon>
        <taxon>Pucciniales</taxon>
        <taxon>Pucciniaceae</taxon>
        <taxon>Puccinia</taxon>
    </lineage>
</organism>
<name>A0A5B0P7U4_PUCGR</name>
<dbReference type="AlphaFoldDB" id="A0A5B0P7U4"/>
<protein>
    <submittedName>
        <fullName evidence="1">Uncharacterized protein</fullName>
    </submittedName>
</protein>
<dbReference type="Proteomes" id="UP000325313">
    <property type="component" value="Unassembled WGS sequence"/>
</dbReference>